<dbReference type="AlphaFoldDB" id="A0A077N0A2"/>
<feature type="transmembrane region" description="Helical" evidence="1">
    <location>
        <begin position="7"/>
        <end position="28"/>
    </location>
</feature>
<protein>
    <submittedName>
        <fullName evidence="2">Uncharacterized protein</fullName>
    </submittedName>
</protein>
<sequence length="70" mass="8498">MDNKNRFIIIVSAFSLLIMMSIVTFFIFEDIVKIFNMDEIVTFSWRTFTFFSIILFFFIFASFLFIMYCL</sequence>
<dbReference type="Proteomes" id="UP000028511">
    <property type="component" value="Unassembled WGS sequence"/>
</dbReference>
<keyword evidence="1" id="KW-0812">Transmembrane</keyword>
<dbReference type="EMBL" id="CBSW010000040">
    <property type="protein sequence ID" value="CDG95506.1"/>
    <property type="molecule type" value="Genomic_DNA"/>
</dbReference>
<comment type="caution">
    <text evidence="2">The sequence shown here is derived from an EMBL/GenBank/DDBJ whole genome shotgun (WGS) entry which is preliminary data.</text>
</comment>
<name>A0A077N0A2_XENBV</name>
<evidence type="ECO:0000256" key="1">
    <source>
        <dbReference type="SAM" id="Phobius"/>
    </source>
</evidence>
<keyword evidence="1" id="KW-0472">Membrane</keyword>
<evidence type="ECO:0000313" key="2">
    <source>
        <dbReference type="EMBL" id="CDG95506.1"/>
    </source>
</evidence>
<keyword evidence="1" id="KW-1133">Transmembrane helix</keyword>
<organism evidence="2">
    <name type="scientific">Xenorhabdus bovienii str. puntauvense</name>
    <dbReference type="NCBI Taxonomy" id="1398201"/>
    <lineage>
        <taxon>Bacteria</taxon>
        <taxon>Pseudomonadati</taxon>
        <taxon>Pseudomonadota</taxon>
        <taxon>Gammaproteobacteria</taxon>
        <taxon>Enterobacterales</taxon>
        <taxon>Morganellaceae</taxon>
        <taxon>Xenorhabdus</taxon>
    </lineage>
</organism>
<gene>
    <name evidence="2" type="ORF">XBP1_1340051</name>
</gene>
<proteinExistence type="predicted"/>
<feature type="transmembrane region" description="Helical" evidence="1">
    <location>
        <begin position="48"/>
        <end position="69"/>
    </location>
</feature>
<accession>A0A077N0A2</accession>
<dbReference type="HOGENOM" id="CLU_2756895_0_0_6"/>
<reference evidence="2" key="1">
    <citation type="submission" date="2013-07" db="EMBL/GenBank/DDBJ databases">
        <title>Sub-species coevolution in mutualistic symbiosis.</title>
        <authorList>
            <person name="Murfin K."/>
            <person name="Klassen J."/>
            <person name="Lee M."/>
            <person name="Forst S."/>
            <person name="Stock P."/>
            <person name="Goodrich-Blair H."/>
        </authorList>
    </citation>
    <scope>NUCLEOTIDE SEQUENCE [LARGE SCALE GENOMIC DNA]</scope>
    <source>
        <strain evidence="2">Puntauvense</strain>
    </source>
</reference>